<accession>A0A9Q0U9S2</accession>
<keyword evidence="2" id="KW-1185">Reference proteome</keyword>
<organism evidence="1 2">
    <name type="scientific">Salix purpurea</name>
    <name type="common">Purple osier willow</name>
    <dbReference type="NCBI Taxonomy" id="77065"/>
    <lineage>
        <taxon>Eukaryota</taxon>
        <taxon>Viridiplantae</taxon>
        <taxon>Streptophyta</taxon>
        <taxon>Embryophyta</taxon>
        <taxon>Tracheophyta</taxon>
        <taxon>Spermatophyta</taxon>
        <taxon>Magnoliopsida</taxon>
        <taxon>eudicotyledons</taxon>
        <taxon>Gunneridae</taxon>
        <taxon>Pentapetalae</taxon>
        <taxon>rosids</taxon>
        <taxon>fabids</taxon>
        <taxon>Malpighiales</taxon>
        <taxon>Salicaceae</taxon>
        <taxon>Saliceae</taxon>
        <taxon>Salix</taxon>
    </lineage>
</organism>
<comment type="caution">
    <text evidence="1">The sequence shown here is derived from an EMBL/GenBank/DDBJ whole genome shotgun (WGS) entry which is preliminary data.</text>
</comment>
<sequence>MSQARTQGAYKNLRTSPFYKGRIAPQMFLRRCSWVFCQGYCNQHLAELN</sequence>
<protein>
    <submittedName>
        <fullName evidence="1">Uncharacterized protein</fullName>
    </submittedName>
</protein>
<dbReference type="Proteomes" id="UP001151532">
    <property type="component" value="Chromosome 8"/>
</dbReference>
<gene>
    <name evidence="1" type="ORF">OIU79_004263</name>
</gene>
<reference evidence="1" key="1">
    <citation type="submission" date="2022-11" db="EMBL/GenBank/DDBJ databases">
        <authorList>
            <person name="Hyden B.L."/>
            <person name="Feng K."/>
            <person name="Yates T."/>
            <person name="Jawdy S."/>
            <person name="Smart L.B."/>
            <person name="Muchero W."/>
        </authorList>
    </citation>
    <scope>NUCLEOTIDE SEQUENCE</scope>
    <source>
        <tissue evidence="1">Shoot tip</tissue>
    </source>
</reference>
<feature type="non-terminal residue" evidence="1">
    <location>
        <position position="49"/>
    </location>
</feature>
<dbReference type="AlphaFoldDB" id="A0A9Q0U9S2"/>
<dbReference type="EMBL" id="JAPFFK010000013">
    <property type="protein sequence ID" value="KAJ6726066.1"/>
    <property type="molecule type" value="Genomic_DNA"/>
</dbReference>
<evidence type="ECO:0000313" key="1">
    <source>
        <dbReference type="EMBL" id="KAJ6726066.1"/>
    </source>
</evidence>
<proteinExistence type="predicted"/>
<name>A0A9Q0U9S2_SALPP</name>
<reference evidence="1" key="2">
    <citation type="journal article" date="2023" name="Int. J. Mol. Sci.">
        <title>De Novo Assembly and Annotation of 11 Diverse Shrub Willow (Salix) Genomes Reveals Novel Gene Organization in Sex-Linked Regions.</title>
        <authorList>
            <person name="Hyden B."/>
            <person name="Feng K."/>
            <person name="Yates T.B."/>
            <person name="Jawdy S."/>
            <person name="Cereghino C."/>
            <person name="Smart L.B."/>
            <person name="Muchero W."/>
        </authorList>
    </citation>
    <scope>NUCLEOTIDE SEQUENCE</scope>
    <source>
        <tissue evidence="1">Shoot tip</tissue>
    </source>
</reference>
<evidence type="ECO:0000313" key="2">
    <source>
        <dbReference type="Proteomes" id="UP001151532"/>
    </source>
</evidence>